<dbReference type="SUPFAM" id="SSF56219">
    <property type="entry name" value="DNase I-like"/>
    <property type="match status" value="1"/>
</dbReference>
<dbReference type="PANTHER" id="PTHR12121">
    <property type="entry name" value="CARBON CATABOLITE REPRESSOR PROTEIN 4"/>
    <property type="match status" value="1"/>
</dbReference>
<dbReference type="Gene3D" id="3.60.10.10">
    <property type="entry name" value="Endonuclease/exonuclease/phosphatase"/>
    <property type="match status" value="1"/>
</dbReference>
<dbReference type="AlphaFoldDB" id="A0A917DPA1"/>
<organism evidence="2 3">
    <name type="scientific">Paenibacillus nasutitermitis</name>
    <dbReference type="NCBI Taxonomy" id="1652958"/>
    <lineage>
        <taxon>Bacteria</taxon>
        <taxon>Bacillati</taxon>
        <taxon>Bacillota</taxon>
        <taxon>Bacilli</taxon>
        <taxon>Bacillales</taxon>
        <taxon>Paenibacillaceae</taxon>
        <taxon>Paenibacillus</taxon>
    </lineage>
</organism>
<evidence type="ECO:0000313" key="2">
    <source>
        <dbReference type="EMBL" id="GGD56935.1"/>
    </source>
</evidence>
<feature type="domain" description="Endonuclease/exonuclease/phosphatase" evidence="1">
    <location>
        <begin position="6"/>
        <end position="246"/>
    </location>
</feature>
<keyword evidence="2" id="KW-0255">Endonuclease</keyword>
<dbReference type="Proteomes" id="UP000612456">
    <property type="component" value="Unassembled WGS sequence"/>
</dbReference>
<dbReference type="InterPro" id="IPR036691">
    <property type="entry name" value="Endo/exonu/phosph_ase_sf"/>
</dbReference>
<dbReference type="RefSeq" id="WP_188990294.1">
    <property type="nucleotide sequence ID" value="NZ_BMHP01000001.1"/>
</dbReference>
<evidence type="ECO:0000259" key="1">
    <source>
        <dbReference type="Pfam" id="PF03372"/>
    </source>
</evidence>
<dbReference type="PANTHER" id="PTHR12121:SF36">
    <property type="entry name" value="ENDONUCLEASE_EXONUCLEASE_PHOSPHATASE DOMAIN-CONTAINING PROTEIN"/>
    <property type="match status" value="1"/>
</dbReference>
<comment type="caution">
    <text evidence="2">The sequence shown here is derived from an EMBL/GenBank/DDBJ whole genome shotgun (WGS) entry which is preliminary data.</text>
</comment>
<dbReference type="InterPro" id="IPR050410">
    <property type="entry name" value="CCR4/nocturin_mRNA_transcr"/>
</dbReference>
<keyword evidence="3" id="KW-1185">Reference proteome</keyword>
<dbReference type="EMBL" id="BMHP01000001">
    <property type="protein sequence ID" value="GGD56935.1"/>
    <property type="molecule type" value="Genomic_DNA"/>
</dbReference>
<dbReference type="GO" id="GO:0004519">
    <property type="term" value="F:endonuclease activity"/>
    <property type="evidence" value="ECO:0007669"/>
    <property type="project" value="UniProtKB-KW"/>
</dbReference>
<dbReference type="InterPro" id="IPR005135">
    <property type="entry name" value="Endo/exonuclease/phosphatase"/>
</dbReference>
<keyword evidence="2" id="KW-0540">Nuclease</keyword>
<protein>
    <submittedName>
        <fullName evidence="2">Endonuclease</fullName>
    </submittedName>
</protein>
<sequence length="255" mass="28615">MPLTLMSFNLRINVKQDGINAWPNRIIAAAAAIKESGAEVICTQEGSFAMLQELKAQLTDYEWIGEGRRGGNEDEHCAIFYRQGVLELVESGNFGLSERPGQLGYVSWDSACPRLCTWVRFRKQNGQEWEIFNTHLDHISQEARRKGIGLIVKQLAERSTVTGIPAVLAGDFNCEPDDEVIAALNREGFVNAYSAMERQEIGSTWHGFKGGETGEPIDYIFVAPEVQISSVYVDRNKYDDRYPSDHYPVIATLHI</sequence>
<reference evidence="2" key="1">
    <citation type="journal article" date="2014" name="Int. J. Syst. Evol. Microbiol.">
        <title>Complete genome sequence of Corynebacterium casei LMG S-19264T (=DSM 44701T), isolated from a smear-ripened cheese.</title>
        <authorList>
            <consortium name="US DOE Joint Genome Institute (JGI-PGF)"/>
            <person name="Walter F."/>
            <person name="Albersmeier A."/>
            <person name="Kalinowski J."/>
            <person name="Ruckert C."/>
        </authorList>
    </citation>
    <scope>NUCLEOTIDE SEQUENCE</scope>
    <source>
        <strain evidence="2">CGMCC 1.15178</strain>
    </source>
</reference>
<evidence type="ECO:0000313" key="3">
    <source>
        <dbReference type="Proteomes" id="UP000612456"/>
    </source>
</evidence>
<dbReference type="Pfam" id="PF03372">
    <property type="entry name" value="Exo_endo_phos"/>
    <property type="match status" value="1"/>
</dbReference>
<keyword evidence="2" id="KW-0378">Hydrolase</keyword>
<name>A0A917DPA1_9BACL</name>
<dbReference type="CDD" id="cd09083">
    <property type="entry name" value="EEP-1"/>
    <property type="match status" value="1"/>
</dbReference>
<proteinExistence type="predicted"/>
<accession>A0A917DPA1</accession>
<reference evidence="2" key="2">
    <citation type="submission" date="2020-09" db="EMBL/GenBank/DDBJ databases">
        <authorList>
            <person name="Sun Q."/>
            <person name="Zhou Y."/>
        </authorList>
    </citation>
    <scope>NUCLEOTIDE SEQUENCE</scope>
    <source>
        <strain evidence="2">CGMCC 1.15178</strain>
    </source>
</reference>
<gene>
    <name evidence="2" type="ORF">GCM10010911_13370</name>
</gene>
<dbReference type="GO" id="GO:0000175">
    <property type="term" value="F:3'-5'-RNA exonuclease activity"/>
    <property type="evidence" value="ECO:0007669"/>
    <property type="project" value="TreeGrafter"/>
</dbReference>